<evidence type="ECO:0000313" key="3">
    <source>
        <dbReference type="EMBL" id="OGD87981.1"/>
    </source>
</evidence>
<keyword evidence="2" id="KW-0472">Membrane</keyword>
<dbReference type="EMBL" id="MFAY01000051">
    <property type="protein sequence ID" value="OGD87981.1"/>
    <property type="molecule type" value="Genomic_DNA"/>
</dbReference>
<feature type="transmembrane region" description="Helical" evidence="2">
    <location>
        <begin position="17"/>
        <end position="35"/>
    </location>
</feature>
<dbReference type="AlphaFoldDB" id="A0A1F5G802"/>
<evidence type="ECO:0000256" key="2">
    <source>
        <dbReference type="SAM" id="Phobius"/>
    </source>
</evidence>
<dbReference type="Proteomes" id="UP000178577">
    <property type="component" value="Unassembled WGS sequence"/>
</dbReference>
<evidence type="ECO:0000256" key="1">
    <source>
        <dbReference type="SAM" id="Coils"/>
    </source>
</evidence>
<protein>
    <recommendedName>
        <fullName evidence="5">YtxH domain-containing protein</fullName>
    </recommendedName>
</protein>
<comment type="caution">
    <text evidence="3">The sequence shown here is derived from an EMBL/GenBank/DDBJ whole genome shotgun (WGS) entry which is preliminary data.</text>
</comment>
<sequence length="122" mass="13837">MSDHEKNNLPAGRQGNISSLIVGIVIGAAVTYLFTNKEGQKLKNKLLAEGEKLLSSLRESLEEVEEETKEAREEIGQKLSSGVEEVKEKVEEEVTEIPKHIEQIQKKGRRFFFRRSHTSQES</sequence>
<evidence type="ECO:0008006" key="5">
    <source>
        <dbReference type="Google" id="ProtNLM"/>
    </source>
</evidence>
<reference evidence="3 4" key="1">
    <citation type="journal article" date="2016" name="Nat. Commun.">
        <title>Thousands of microbial genomes shed light on interconnected biogeochemical processes in an aquifer system.</title>
        <authorList>
            <person name="Anantharaman K."/>
            <person name="Brown C.T."/>
            <person name="Hug L.A."/>
            <person name="Sharon I."/>
            <person name="Castelle C.J."/>
            <person name="Probst A.J."/>
            <person name="Thomas B.C."/>
            <person name="Singh A."/>
            <person name="Wilkins M.J."/>
            <person name="Karaoz U."/>
            <person name="Brodie E.L."/>
            <person name="Williams K.H."/>
            <person name="Hubbard S.S."/>
            <person name="Banfield J.F."/>
        </authorList>
    </citation>
    <scope>NUCLEOTIDE SEQUENCE [LARGE SCALE GENOMIC DNA]</scope>
</reference>
<keyword evidence="1" id="KW-0175">Coiled coil</keyword>
<proteinExistence type="predicted"/>
<dbReference type="SUPFAM" id="SSF58113">
    <property type="entry name" value="Apolipoprotein A-I"/>
    <property type="match status" value="1"/>
</dbReference>
<dbReference type="Gene3D" id="1.20.120.20">
    <property type="entry name" value="Apolipoprotein"/>
    <property type="match status" value="1"/>
</dbReference>
<keyword evidence="2" id="KW-1133">Transmembrane helix</keyword>
<feature type="coiled-coil region" evidence="1">
    <location>
        <begin position="47"/>
        <end position="81"/>
    </location>
</feature>
<name>A0A1F5G802_9BACT</name>
<accession>A0A1F5G802</accession>
<gene>
    <name evidence="3" type="ORF">A2693_00735</name>
</gene>
<evidence type="ECO:0000313" key="4">
    <source>
        <dbReference type="Proteomes" id="UP000178577"/>
    </source>
</evidence>
<organism evidence="3 4">
    <name type="scientific">Candidatus Curtissbacteria bacterium RIFCSPHIGHO2_01_FULL_40_12</name>
    <dbReference type="NCBI Taxonomy" id="1797710"/>
    <lineage>
        <taxon>Bacteria</taxon>
        <taxon>Candidatus Curtissiibacteriota</taxon>
    </lineage>
</organism>
<dbReference type="Pfam" id="PF12732">
    <property type="entry name" value="YtxH"/>
    <property type="match status" value="1"/>
</dbReference>
<keyword evidence="2" id="KW-0812">Transmembrane</keyword>
<dbReference type="InterPro" id="IPR024623">
    <property type="entry name" value="YtxH"/>
</dbReference>